<dbReference type="HOGENOM" id="CLU_731468_0_0_2"/>
<dbReference type="OrthoDB" id="114588at2157"/>
<dbReference type="RefSeq" id="WP_011449581.1">
    <property type="nucleotide sequence ID" value="NC_007796.1"/>
</dbReference>
<protein>
    <recommendedName>
        <fullName evidence="1">AAA+ ATPase domain-containing protein</fullName>
    </recommendedName>
</protein>
<dbReference type="PANTHER" id="PTHR43581:SF2">
    <property type="entry name" value="EXCINUCLEASE ATPASE SUBUNIT"/>
    <property type="match status" value="1"/>
</dbReference>
<name>Q2FTX6_METHJ</name>
<dbReference type="CDD" id="cd00267">
    <property type="entry name" value="ABC_ATPase"/>
    <property type="match status" value="1"/>
</dbReference>
<dbReference type="GeneID" id="3922363"/>
<dbReference type="Pfam" id="PF13304">
    <property type="entry name" value="AAA_21"/>
    <property type="match status" value="1"/>
</dbReference>
<evidence type="ECO:0000259" key="1">
    <source>
        <dbReference type="SMART" id="SM00382"/>
    </source>
</evidence>
<dbReference type="EnsemblBacteria" id="ABD42324">
    <property type="protein sequence ID" value="ABD42324"/>
    <property type="gene ID" value="Mhun_2627"/>
</dbReference>
<dbReference type="eggNOG" id="arCOG03239">
    <property type="taxonomic scope" value="Archaea"/>
</dbReference>
<proteinExistence type="predicted"/>
<accession>Q2FTX6</accession>
<dbReference type="InParanoid" id="Q2FTX6"/>
<dbReference type="InterPro" id="IPR027417">
    <property type="entry name" value="P-loop_NTPase"/>
</dbReference>
<feature type="domain" description="AAA+ ATPase" evidence="1">
    <location>
        <begin position="21"/>
        <end position="336"/>
    </location>
</feature>
<dbReference type="InterPro" id="IPR003959">
    <property type="entry name" value="ATPase_AAA_core"/>
</dbReference>
<dbReference type="GO" id="GO:0005524">
    <property type="term" value="F:ATP binding"/>
    <property type="evidence" value="ECO:0007669"/>
    <property type="project" value="InterPro"/>
</dbReference>
<reference evidence="3" key="1">
    <citation type="journal article" date="2016" name="Stand. Genomic Sci.">
        <title>Complete genome sequence of Methanospirillum hungatei type strain JF1.</title>
        <authorList>
            <person name="Gunsalus R.P."/>
            <person name="Cook L.E."/>
            <person name="Crable B."/>
            <person name="Rohlin L."/>
            <person name="McDonald E."/>
            <person name="Mouttaki H."/>
            <person name="Sieber J.R."/>
            <person name="Poweleit N."/>
            <person name="Zhou H."/>
            <person name="Lapidus A.L."/>
            <person name="Daligault H.E."/>
            <person name="Land M."/>
            <person name="Gilna P."/>
            <person name="Ivanova N."/>
            <person name="Kyrpides N."/>
            <person name="Culley D.E."/>
            <person name="McInerney M.J."/>
        </authorList>
    </citation>
    <scope>NUCLEOTIDE SEQUENCE [LARGE SCALE GENOMIC DNA]</scope>
    <source>
        <strain evidence="3">ATCC 27890 / DSM 864 / NBRC 100397 / JF-1</strain>
    </source>
</reference>
<sequence>MTLTSLTIRNFKKFDDVTIPLGDPVVFIGPNNSGKTTALQALTLFAIGISKILGKKETDFPDKETPGITINRRDLLAVPVPAASLLWRDLQIHRMALPERQQATPDIPIVIIVEGITNNKPWVCGLEFDYANPESLYCRPIKDKTGHVYPIPKEITGFAIAFLPPMSGLAAHEIKLETGAINVKIGEGRTADVLRNLCYQISSSSDTEPWISVVNTIRELFGVTLHPPEYIIERGEITMVYEEMGTGVILDISSAGRGLHQTLLLLAYVYSHPGAVLLLDEPDAHLEILRQRQIFNLLIHSARKTNSQIIAASHSEVVLNEAADKAAVVAFIGKPHLIEKKARLEKS</sequence>
<dbReference type="AlphaFoldDB" id="Q2FTX6"/>
<dbReference type="Proteomes" id="UP000001941">
    <property type="component" value="Chromosome"/>
</dbReference>
<dbReference type="STRING" id="323259.Mhun_2627"/>
<dbReference type="SUPFAM" id="SSF52540">
    <property type="entry name" value="P-loop containing nucleoside triphosphate hydrolases"/>
    <property type="match status" value="1"/>
</dbReference>
<evidence type="ECO:0000313" key="2">
    <source>
        <dbReference type="EMBL" id="ABD42324.1"/>
    </source>
</evidence>
<dbReference type="GO" id="GO:0016887">
    <property type="term" value="F:ATP hydrolysis activity"/>
    <property type="evidence" value="ECO:0007669"/>
    <property type="project" value="InterPro"/>
</dbReference>
<evidence type="ECO:0000313" key="3">
    <source>
        <dbReference type="Proteomes" id="UP000001941"/>
    </source>
</evidence>
<dbReference type="Gene3D" id="3.40.50.300">
    <property type="entry name" value="P-loop containing nucleotide triphosphate hydrolases"/>
    <property type="match status" value="2"/>
</dbReference>
<dbReference type="InterPro" id="IPR041685">
    <property type="entry name" value="AAA_GajA/Old/RecF-like"/>
</dbReference>
<dbReference type="SMART" id="SM00382">
    <property type="entry name" value="AAA"/>
    <property type="match status" value="1"/>
</dbReference>
<dbReference type="InterPro" id="IPR003593">
    <property type="entry name" value="AAA+_ATPase"/>
</dbReference>
<dbReference type="KEGG" id="mhu:Mhun_2627"/>
<keyword evidence="3" id="KW-1185">Reference proteome</keyword>
<dbReference type="InterPro" id="IPR051396">
    <property type="entry name" value="Bact_Antivir_Def_Nuclease"/>
</dbReference>
<dbReference type="PANTHER" id="PTHR43581">
    <property type="entry name" value="ATP/GTP PHOSPHATASE"/>
    <property type="match status" value="1"/>
</dbReference>
<dbReference type="Pfam" id="PF13175">
    <property type="entry name" value="AAA_15"/>
    <property type="match status" value="1"/>
</dbReference>
<organism evidence="2 3">
    <name type="scientific">Methanospirillum hungatei JF-1 (strain ATCC 27890 / DSM 864 / NBRC 100397 / JF-1)</name>
    <dbReference type="NCBI Taxonomy" id="323259"/>
    <lineage>
        <taxon>Archaea</taxon>
        <taxon>Methanobacteriati</taxon>
        <taxon>Methanobacteriota</taxon>
        <taxon>Stenosarchaea group</taxon>
        <taxon>Methanomicrobia</taxon>
        <taxon>Methanomicrobiales</taxon>
        <taxon>Methanospirillaceae</taxon>
        <taxon>Methanospirillum</taxon>
    </lineage>
</organism>
<dbReference type="EMBL" id="CP000254">
    <property type="protein sequence ID" value="ABD42324.1"/>
    <property type="molecule type" value="Genomic_DNA"/>
</dbReference>
<gene>
    <name evidence="2" type="ordered locus">Mhun_2627</name>
</gene>